<dbReference type="GO" id="GO:0016020">
    <property type="term" value="C:membrane"/>
    <property type="evidence" value="ECO:0007669"/>
    <property type="project" value="UniProtKB-SubCell"/>
</dbReference>
<name>A0A151PDM5_ALLMI</name>
<comment type="caution">
    <text evidence="4">Lacks conserved residue(s) required for the propagation of feature annotation.</text>
</comment>
<feature type="domain" description="Laminin G" evidence="5">
    <location>
        <begin position="11"/>
        <end position="191"/>
    </location>
</feature>
<dbReference type="SUPFAM" id="SSF57196">
    <property type="entry name" value="EGF/Laminin"/>
    <property type="match status" value="1"/>
</dbReference>
<dbReference type="PROSITE" id="PS50026">
    <property type="entry name" value="EGF_3"/>
    <property type="match status" value="5"/>
</dbReference>
<dbReference type="FunFam" id="2.10.25.10:FF:000591">
    <property type="entry name" value="Protein eyes shut homolog"/>
    <property type="match status" value="1"/>
</dbReference>
<feature type="domain" description="EGF-like" evidence="6">
    <location>
        <begin position="781"/>
        <end position="822"/>
    </location>
</feature>
<evidence type="ECO:0000259" key="6">
    <source>
        <dbReference type="PROSITE" id="PS50026"/>
    </source>
</evidence>
<evidence type="ECO:0000313" key="7">
    <source>
        <dbReference type="EMBL" id="KYO47098.1"/>
    </source>
</evidence>
<dbReference type="PANTHER" id="PTHR15036">
    <property type="entry name" value="PIKACHURIN-LIKE PROTEIN"/>
    <property type="match status" value="1"/>
</dbReference>
<dbReference type="SMART" id="SM00282">
    <property type="entry name" value="LamG"/>
    <property type="match status" value="3"/>
</dbReference>
<evidence type="ECO:0008006" key="9">
    <source>
        <dbReference type="Google" id="ProtNLM"/>
    </source>
</evidence>
<dbReference type="InterPro" id="IPR000742">
    <property type="entry name" value="EGF"/>
</dbReference>
<dbReference type="Pfam" id="PF02210">
    <property type="entry name" value="Laminin_G_2"/>
    <property type="match status" value="2"/>
</dbReference>
<organism evidence="7 8">
    <name type="scientific">Alligator mississippiensis</name>
    <name type="common">American alligator</name>
    <dbReference type="NCBI Taxonomy" id="8496"/>
    <lineage>
        <taxon>Eukaryota</taxon>
        <taxon>Metazoa</taxon>
        <taxon>Chordata</taxon>
        <taxon>Craniata</taxon>
        <taxon>Vertebrata</taxon>
        <taxon>Euteleostomi</taxon>
        <taxon>Archelosauria</taxon>
        <taxon>Archosauria</taxon>
        <taxon>Crocodylia</taxon>
        <taxon>Alligatoridae</taxon>
        <taxon>Alligatorinae</taxon>
        <taxon>Alligator</taxon>
    </lineage>
</organism>
<proteinExistence type="predicted"/>
<evidence type="ECO:0000256" key="1">
    <source>
        <dbReference type="ARBA" id="ARBA00022536"/>
    </source>
</evidence>
<dbReference type="InterPro" id="IPR001881">
    <property type="entry name" value="EGF-like_Ca-bd_dom"/>
</dbReference>
<dbReference type="Gene3D" id="2.60.120.200">
    <property type="match status" value="3"/>
</dbReference>
<dbReference type="InterPro" id="IPR050372">
    <property type="entry name" value="Neurexin-related_CASP"/>
</dbReference>
<feature type="domain" description="EGF-like" evidence="6">
    <location>
        <begin position="468"/>
        <end position="504"/>
    </location>
</feature>
<keyword evidence="8" id="KW-1185">Reference proteome</keyword>
<dbReference type="CDD" id="cd00110">
    <property type="entry name" value="LamG"/>
    <property type="match status" value="3"/>
</dbReference>
<feature type="disulfide bond" evidence="4">
    <location>
        <begin position="812"/>
        <end position="821"/>
    </location>
</feature>
<dbReference type="STRING" id="8496.A0A151PDM5"/>
<dbReference type="SMART" id="SM00181">
    <property type="entry name" value="EGF"/>
    <property type="match status" value="5"/>
</dbReference>
<dbReference type="PROSITE" id="PS01186">
    <property type="entry name" value="EGF_2"/>
    <property type="match status" value="1"/>
</dbReference>
<dbReference type="InterPro" id="IPR013320">
    <property type="entry name" value="ConA-like_dom_sf"/>
</dbReference>
<dbReference type="Pfam" id="PF00054">
    <property type="entry name" value="Laminin_G_1"/>
    <property type="match status" value="1"/>
</dbReference>
<evidence type="ECO:0000256" key="3">
    <source>
        <dbReference type="ARBA" id="ARBA00023157"/>
    </source>
</evidence>
<keyword evidence="2" id="KW-0677">Repeat</keyword>
<evidence type="ECO:0000313" key="8">
    <source>
        <dbReference type="Proteomes" id="UP000050525"/>
    </source>
</evidence>
<dbReference type="GO" id="GO:0005604">
    <property type="term" value="C:basement membrane"/>
    <property type="evidence" value="ECO:0007669"/>
    <property type="project" value="UniProtKB-ARBA"/>
</dbReference>
<accession>A0A151PDM5</accession>
<dbReference type="SUPFAM" id="SSF49899">
    <property type="entry name" value="Concanavalin A-like lectins/glucanases"/>
    <property type="match status" value="4"/>
</dbReference>
<dbReference type="Gene3D" id="2.10.25.10">
    <property type="entry name" value="Laminin"/>
    <property type="match status" value="5"/>
</dbReference>
<evidence type="ECO:0000259" key="5">
    <source>
        <dbReference type="PROSITE" id="PS50025"/>
    </source>
</evidence>
<dbReference type="PROSITE" id="PS00022">
    <property type="entry name" value="EGF_1"/>
    <property type="match status" value="5"/>
</dbReference>
<dbReference type="AlphaFoldDB" id="A0A151PDM5"/>
<feature type="domain" description="EGF-like" evidence="6">
    <location>
        <begin position="743"/>
        <end position="779"/>
    </location>
</feature>
<dbReference type="InterPro" id="IPR013032">
    <property type="entry name" value="EGF-like_CS"/>
</dbReference>
<feature type="disulfide bond" evidence="4">
    <location>
        <begin position="494"/>
        <end position="503"/>
    </location>
</feature>
<sequence length="930" mass="102334">MNQLAGLTLYFSYAHYFGDSYLKFKGLHLNPQNNISLEFQTYSSSGLLLYIEQAPATIGRFFIQLFIQHSILQYQFVCDSEADVRSINTMVRVDDGVKYRVHIRQDVVPCEAEVSILGISARASMHSNLWSHPVWSETGPIFLGGLPYQYVTKQMPGSVYNFTGCIQVIEINNLGPFTFSNAVGRSNIDSCRLPISTQISSASPAAFPEKSEVLQSLVPSLNSFALPTTCQESLCHNGGTCRHIYLDNGASSFHCDCQLHFTGHFCEKDTALFFPSFNGDAYLELPSLTSVSETKIESGQEQNRIITIYLTVKTTALNGTILYASEKNFGEQFLHLYLVEGRPTVQFSCGNSHNILTVSVNHSISNGVLTPITISYMLPVGSPGGYCMIEIAAEGNPPVQHQVFLSYQVSQSTFGSTFLGSVPAQAEVPQCAGRIHGYRGCIKDFQVNNKELFIIDEALSGKNIENCNVPVCDYHPCRNGGSCKSDTENWFCDCPRFYSGKLCQFTTCDENPCGNGATCFPKSSQDAVCLCPYGRAGILCNDAINISHPSFSGMDAFGYTSFLAYSAIPNISFYYEFHLKFLLANHHSALQDNLIFFTGHKGQGLNGDDFLVLGLRNGRVVYSYNLGSGTATIISKPLNLTLTVHVIHLGRSLRKGWLKVDNQKNKTVTSPGRLVGLNVFSQFYVGGYSEYTPEFLPNGSRFKDGFQGCIFDIQVRTGNDPQFKSPGTPPGHPNAGRSIGQCKDSPCHLIKCRNGGKCMGSGSTVYCDCPSGWKGAFCTETVSACGPEHVPPHLCKQGATCMPLPEGYRCHCPLGTTGTYCEEAISISDPSFRSNESSWMSFVSFSIRHKTHIQIQFQPLSADGILFYTAQHLNTRTGDFLCGHYDVFLVSYCLYSEKSSLARQILAVYEPVVALVTWAQHNAVPDLTNE</sequence>
<dbReference type="Proteomes" id="UP000050525">
    <property type="component" value="Unassembled WGS sequence"/>
</dbReference>
<feature type="disulfide bond" evidence="4">
    <location>
        <begin position="531"/>
        <end position="540"/>
    </location>
</feature>
<keyword evidence="3 4" id="KW-1015">Disulfide bond</keyword>
<feature type="disulfide bond" evidence="4">
    <location>
        <begin position="769"/>
        <end position="778"/>
    </location>
</feature>
<keyword evidence="1 4" id="KW-0245">EGF-like domain</keyword>
<evidence type="ECO:0000256" key="4">
    <source>
        <dbReference type="PROSITE-ProRule" id="PRU00076"/>
    </source>
</evidence>
<protein>
    <recommendedName>
        <fullName evidence="9">Protein eyes shut homolog</fullName>
    </recommendedName>
</protein>
<dbReference type="Pfam" id="PF00008">
    <property type="entry name" value="EGF"/>
    <property type="match status" value="1"/>
</dbReference>
<reference evidence="7 8" key="1">
    <citation type="journal article" date="2012" name="Genome Biol.">
        <title>Sequencing three crocodilian genomes to illuminate the evolution of archosaurs and amniotes.</title>
        <authorList>
            <person name="St John J.A."/>
            <person name="Braun E.L."/>
            <person name="Isberg S.R."/>
            <person name="Miles L.G."/>
            <person name="Chong A.Y."/>
            <person name="Gongora J."/>
            <person name="Dalzell P."/>
            <person name="Moran C."/>
            <person name="Bed'hom B."/>
            <person name="Abzhanov A."/>
            <person name="Burgess S.C."/>
            <person name="Cooksey A.M."/>
            <person name="Castoe T.A."/>
            <person name="Crawford N.G."/>
            <person name="Densmore L.D."/>
            <person name="Drew J.C."/>
            <person name="Edwards S.V."/>
            <person name="Faircloth B.C."/>
            <person name="Fujita M.K."/>
            <person name="Greenwold M.J."/>
            <person name="Hoffmann F.G."/>
            <person name="Howard J.M."/>
            <person name="Iguchi T."/>
            <person name="Janes D.E."/>
            <person name="Khan S.Y."/>
            <person name="Kohno S."/>
            <person name="de Koning A.J."/>
            <person name="Lance S.L."/>
            <person name="McCarthy F.M."/>
            <person name="McCormack J.E."/>
            <person name="Merchant M.E."/>
            <person name="Peterson D.G."/>
            <person name="Pollock D.D."/>
            <person name="Pourmand N."/>
            <person name="Raney B.J."/>
            <person name="Roessler K.A."/>
            <person name="Sanford J.R."/>
            <person name="Sawyer R.H."/>
            <person name="Schmidt C.J."/>
            <person name="Triplett E.W."/>
            <person name="Tuberville T.D."/>
            <person name="Venegas-Anaya M."/>
            <person name="Howard J.T."/>
            <person name="Jarvis E.D."/>
            <person name="Guillette L.J.Jr."/>
            <person name="Glenn T.C."/>
            <person name="Green R.E."/>
            <person name="Ray D.A."/>
        </authorList>
    </citation>
    <scope>NUCLEOTIDE SEQUENCE [LARGE SCALE GENOMIC DNA]</scope>
    <source>
        <strain evidence="7">KSC_2009_1</strain>
    </source>
</reference>
<dbReference type="FunFam" id="2.60.120.200:FF:000210">
    <property type="entry name" value="Protein eyes shut homolog"/>
    <property type="match status" value="1"/>
</dbReference>
<dbReference type="PANTHER" id="PTHR15036:SF85">
    <property type="entry name" value="SP2353, ISOFORM A"/>
    <property type="match status" value="1"/>
</dbReference>
<dbReference type="EMBL" id="AKHW03000483">
    <property type="protein sequence ID" value="KYO47098.1"/>
    <property type="molecule type" value="Genomic_DNA"/>
</dbReference>
<feature type="domain" description="Laminin G" evidence="5">
    <location>
        <begin position="272"/>
        <end position="472"/>
    </location>
</feature>
<dbReference type="Pfam" id="PF12661">
    <property type="entry name" value="hEGF"/>
    <property type="match status" value="1"/>
</dbReference>
<dbReference type="PROSITE" id="PS50025">
    <property type="entry name" value="LAM_G_DOMAIN"/>
    <property type="match status" value="3"/>
</dbReference>
<gene>
    <name evidence="7" type="ORF">Y1Q_0014009</name>
</gene>
<dbReference type="InterPro" id="IPR001791">
    <property type="entry name" value="Laminin_G"/>
</dbReference>
<feature type="disulfide bond" evidence="4">
    <location>
        <begin position="257"/>
        <end position="266"/>
    </location>
</feature>
<evidence type="ECO:0000256" key="2">
    <source>
        <dbReference type="ARBA" id="ARBA00022737"/>
    </source>
</evidence>
<feature type="domain" description="EGF-like" evidence="6">
    <location>
        <begin position="226"/>
        <end position="267"/>
    </location>
</feature>
<feature type="domain" description="EGF-like" evidence="6">
    <location>
        <begin position="505"/>
        <end position="541"/>
    </location>
</feature>
<dbReference type="SMART" id="SM00179">
    <property type="entry name" value="EGF_CA"/>
    <property type="match status" value="3"/>
</dbReference>
<dbReference type="GO" id="GO:0005509">
    <property type="term" value="F:calcium ion binding"/>
    <property type="evidence" value="ECO:0007669"/>
    <property type="project" value="InterPro"/>
</dbReference>
<dbReference type="CDD" id="cd00054">
    <property type="entry name" value="EGF_CA"/>
    <property type="match status" value="3"/>
</dbReference>
<comment type="caution">
    <text evidence="7">The sequence shown here is derived from an EMBL/GenBank/DDBJ whole genome shotgun (WGS) entry which is preliminary data.</text>
</comment>
<feature type="domain" description="Laminin G" evidence="5">
    <location>
        <begin position="552"/>
        <end position="742"/>
    </location>
</feature>